<dbReference type="EMBL" id="UZAM01010771">
    <property type="protein sequence ID" value="VDP13676.1"/>
    <property type="molecule type" value="Genomic_DNA"/>
</dbReference>
<name>A0A183IVF6_9BILA</name>
<dbReference type="Pfam" id="PF00106">
    <property type="entry name" value="adh_short"/>
    <property type="match status" value="1"/>
</dbReference>
<evidence type="ECO:0000256" key="2">
    <source>
        <dbReference type="SAM" id="Phobius"/>
    </source>
</evidence>
<dbReference type="InterPro" id="IPR002347">
    <property type="entry name" value="SDR_fam"/>
</dbReference>
<dbReference type="PANTHER" id="PTHR43313">
    <property type="entry name" value="SHORT-CHAIN DEHYDROGENASE/REDUCTASE FAMILY 9C"/>
    <property type="match status" value="1"/>
</dbReference>
<evidence type="ECO:0000313" key="3">
    <source>
        <dbReference type="EMBL" id="VDP13676.1"/>
    </source>
</evidence>
<protein>
    <submittedName>
        <fullName evidence="5">Estradiol 17-beta-dehydrogenase 2</fullName>
    </submittedName>
</protein>
<dbReference type="SUPFAM" id="SSF51735">
    <property type="entry name" value="NAD(P)-binding Rossmann-fold domains"/>
    <property type="match status" value="1"/>
</dbReference>
<dbReference type="PRINTS" id="PR00081">
    <property type="entry name" value="GDHRDH"/>
</dbReference>
<dbReference type="Gene3D" id="3.40.50.720">
    <property type="entry name" value="NAD(P)-binding Rossmann-like Domain"/>
    <property type="match status" value="1"/>
</dbReference>
<keyword evidence="2" id="KW-0472">Membrane</keyword>
<sequence length="337" mass="38547">MWFALLSLLVIAIFFVVDTFIRTLRHPRFDGRSVLVTGCDSGFGEELAIALSVKNIPTFASCLTEQGMKNLRSKIGVRSAVSVFQMDICDQRSVDNGYNFVKKTLTDKELWAVVNNAGVSGAEFYDDWMTVEDYKNVMEVNFFGTVRITQSFKPLIKKSRGRFVFMTSVLGRVAVPMTGPYCASKFALEAYCDIIRRELSPWGVGIYILEPGFFCTALTDPRRKQHQWKQRVKALDESILDEYDENFITQGYKGQEFLLESFCCKNTSLVVEAYMNAITARFPKYRCFIGLNSKIIMLPFAYFPSFISDLATFVIYGFSFGRVKRKIDKQIELNKRD</sequence>
<keyword evidence="1" id="KW-0560">Oxidoreductase</keyword>
<accession>A0A183IVF6</accession>
<reference evidence="5" key="1">
    <citation type="submission" date="2016-06" db="UniProtKB">
        <authorList>
            <consortium name="WormBaseParasite"/>
        </authorList>
    </citation>
    <scope>IDENTIFICATION</scope>
</reference>
<feature type="transmembrane region" description="Helical" evidence="2">
    <location>
        <begin position="296"/>
        <end position="319"/>
    </location>
</feature>
<keyword evidence="2" id="KW-1133">Transmembrane helix</keyword>
<dbReference type="AlphaFoldDB" id="A0A183IVF6"/>
<dbReference type="PROSITE" id="PS00061">
    <property type="entry name" value="ADH_SHORT"/>
    <property type="match status" value="1"/>
</dbReference>
<evidence type="ECO:0000313" key="4">
    <source>
        <dbReference type="Proteomes" id="UP000270296"/>
    </source>
</evidence>
<dbReference type="OrthoDB" id="2102561at2759"/>
<dbReference type="PANTHER" id="PTHR43313:SF1">
    <property type="entry name" value="3BETA-HYDROXYSTEROID DEHYDROGENASE DHS-16"/>
    <property type="match status" value="1"/>
</dbReference>
<evidence type="ECO:0000313" key="5">
    <source>
        <dbReference type="WBParaSite" id="SBAD_0000789201-mRNA-1"/>
    </source>
</evidence>
<gene>
    <name evidence="3" type="ORF">SBAD_LOCUS7603</name>
</gene>
<proteinExistence type="predicted"/>
<dbReference type="Proteomes" id="UP000270296">
    <property type="component" value="Unassembled WGS sequence"/>
</dbReference>
<dbReference type="GO" id="GO:0008202">
    <property type="term" value="P:steroid metabolic process"/>
    <property type="evidence" value="ECO:0007669"/>
    <property type="project" value="TreeGrafter"/>
</dbReference>
<dbReference type="InterPro" id="IPR036291">
    <property type="entry name" value="NAD(P)-bd_dom_sf"/>
</dbReference>
<organism evidence="5">
    <name type="scientific">Soboliphyme baturini</name>
    <dbReference type="NCBI Taxonomy" id="241478"/>
    <lineage>
        <taxon>Eukaryota</taxon>
        <taxon>Metazoa</taxon>
        <taxon>Ecdysozoa</taxon>
        <taxon>Nematoda</taxon>
        <taxon>Enoplea</taxon>
        <taxon>Dorylaimia</taxon>
        <taxon>Dioctophymatida</taxon>
        <taxon>Dioctophymatoidea</taxon>
        <taxon>Soboliphymatidae</taxon>
        <taxon>Soboliphyme</taxon>
    </lineage>
</organism>
<keyword evidence="2" id="KW-0812">Transmembrane</keyword>
<dbReference type="InterPro" id="IPR020904">
    <property type="entry name" value="Sc_DH/Rdtase_CS"/>
</dbReference>
<keyword evidence="4" id="KW-1185">Reference proteome</keyword>
<dbReference type="GO" id="GO:0016491">
    <property type="term" value="F:oxidoreductase activity"/>
    <property type="evidence" value="ECO:0007669"/>
    <property type="project" value="UniProtKB-KW"/>
</dbReference>
<dbReference type="WBParaSite" id="SBAD_0000789201-mRNA-1">
    <property type="protein sequence ID" value="SBAD_0000789201-mRNA-1"/>
    <property type="gene ID" value="SBAD_0000789201"/>
</dbReference>
<evidence type="ECO:0000256" key="1">
    <source>
        <dbReference type="ARBA" id="ARBA00023002"/>
    </source>
</evidence>
<reference evidence="3 4" key="2">
    <citation type="submission" date="2018-11" db="EMBL/GenBank/DDBJ databases">
        <authorList>
            <consortium name="Pathogen Informatics"/>
        </authorList>
    </citation>
    <scope>NUCLEOTIDE SEQUENCE [LARGE SCALE GENOMIC DNA]</scope>
</reference>